<dbReference type="Pfam" id="PF01740">
    <property type="entry name" value="STAS"/>
    <property type="match status" value="1"/>
</dbReference>
<keyword evidence="1" id="KW-0597">Phosphoprotein</keyword>
<dbReference type="AlphaFoldDB" id="A0A0A8WZY0"/>
<organism evidence="3 4">
    <name type="scientific">Mesobacillus selenatarsenatis (strain DSM 18680 / JCM 14380 / FERM P-15431 / SF-1)</name>
    <dbReference type="NCBI Taxonomy" id="1321606"/>
    <lineage>
        <taxon>Bacteria</taxon>
        <taxon>Bacillati</taxon>
        <taxon>Bacillota</taxon>
        <taxon>Bacilli</taxon>
        <taxon>Bacillales</taxon>
        <taxon>Bacillaceae</taxon>
        <taxon>Mesobacillus</taxon>
    </lineage>
</organism>
<feature type="domain" description="STAS" evidence="2">
    <location>
        <begin position="163"/>
        <end position="274"/>
    </location>
</feature>
<evidence type="ECO:0000256" key="1">
    <source>
        <dbReference type="ARBA" id="ARBA00022553"/>
    </source>
</evidence>
<dbReference type="PANTHER" id="PTHR33745:SF3">
    <property type="entry name" value="RSBT CO-ANTAGONIST PROTEIN RSBRC"/>
    <property type="match status" value="1"/>
</dbReference>
<dbReference type="PANTHER" id="PTHR33745">
    <property type="entry name" value="RSBT ANTAGONIST PROTEIN RSBS-RELATED"/>
    <property type="match status" value="1"/>
</dbReference>
<evidence type="ECO:0000313" key="3">
    <source>
        <dbReference type="EMBL" id="GAM12534.1"/>
    </source>
</evidence>
<dbReference type="PROSITE" id="PS50801">
    <property type="entry name" value="STAS"/>
    <property type="match status" value="1"/>
</dbReference>
<dbReference type="Proteomes" id="UP000031014">
    <property type="component" value="Unassembled WGS sequence"/>
</dbReference>
<dbReference type="SUPFAM" id="SSF52091">
    <property type="entry name" value="SpoIIaa-like"/>
    <property type="match status" value="1"/>
</dbReference>
<accession>A0A0A8WZY0</accession>
<evidence type="ECO:0000313" key="4">
    <source>
        <dbReference type="Proteomes" id="UP000031014"/>
    </source>
</evidence>
<sequence length="279" mass="31479">MDRAIRLFKNFLIEREENVTTNILNSIDKNQPEAYIKLTHQTKVNLYKEQIKELIHLLESFLIGQSDDERINDWGKRVSEDKVRLGLSLSQSVHHFHSIRGALWEELSDLADKTIDLGAGESLSVGNLINDFIDNLILTFTNSYTGLANKRLRAQQEVIDELSTPVISIVDGLAVLPIIGDIDTHRARILMEHTLRETNNKEVDCLIMDLSGVFIVDTMVAQELFKIIDSLKLTGVDVNLTGMRPELAHSVVTLGINFDNVKMYNNLGQALKAFGIVRK</sequence>
<dbReference type="STRING" id="1321606.SAMD00020551_0669"/>
<comment type="caution">
    <text evidence="3">The sequence shown here is derived from an EMBL/GenBank/DDBJ whole genome shotgun (WGS) entry which is preliminary data.</text>
</comment>
<dbReference type="InterPro" id="IPR051932">
    <property type="entry name" value="Bact_StressResp_Reg"/>
</dbReference>
<evidence type="ECO:0000259" key="2">
    <source>
        <dbReference type="PROSITE" id="PS50801"/>
    </source>
</evidence>
<dbReference type="EMBL" id="BASE01000014">
    <property type="protein sequence ID" value="GAM12534.1"/>
    <property type="molecule type" value="Genomic_DNA"/>
</dbReference>
<name>A0A0A8WZY0_MESS1</name>
<gene>
    <name evidence="3" type="ORF">SAMD00020551_0669</name>
</gene>
<dbReference type="CDD" id="cd07041">
    <property type="entry name" value="STAS_RsbR_RsbS_like"/>
    <property type="match status" value="1"/>
</dbReference>
<dbReference type="InterPro" id="IPR002645">
    <property type="entry name" value="STAS_dom"/>
</dbReference>
<dbReference type="Gene3D" id="3.30.750.24">
    <property type="entry name" value="STAS domain"/>
    <property type="match status" value="1"/>
</dbReference>
<dbReference type="InterPro" id="IPR036513">
    <property type="entry name" value="STAS_dom_sf"/>
</dbReference>
<reference evidence="3 4" key="1">
    <citation type="submission" date="2013-06" db="EMBL/GenBank/DDBJ databases">
        <title>Whole genome shotgun sequence of Bacillus selenatarsenatis SF-1.</title>
        <authorList>
            <person name="Kuroda M."/>
            <person name="Sei K."/>
            <person name="Yamashita M."/>
            <person name="Ike M."/>
        </authorList>
    </citation>
    <scope>NUCLEOTIDE SEQUENCE [LARGE SCALE GENOMIC DNA]</scope>
    <source>
        <strain evidence="3 4">SF-1</strain>
    </source>
</reference>
<dbReference type="InterPro" id="IPR025751">
    <property type="entry name" value="RsbRD_N_dom"/>
</dbReference>
<protein>
    <submittedName>
        <fullName evidence="3">PAS</fullName>
    </submittedName>
</protein>
<dbReference type="Gene3D" id="1.10.490.70">
    <property type="entry name" value="Histidine kinase N-terminal domain"/>
    <property type="match status" value="1"/>
</dbReference>
<dbReference type="Pfam" id="PF14361">
    <property type="entry name" value="RsbRD_N"/>
    <property type="match status" value="1"/>
</dbReference>
<keyword evidence="4" id="KW-1185">Reference proteome</keyword>
<proteinExistence type="predicted"/>